<sequence length="625" mass="69588">MPSSGQIIAKELQFASTIFAQLQPDTSDLEELKQQEARFVIHVKRIIEEPIEKLREQLSHEYLRLLVDILHHACDRSLFAPQESTINWHHPRSHHILYDLAISHHKLPSSIAIDSIQRKGKDPIGSGGSSSIYMGYLRGKPVALKRIRISFSPSDFESDGTIKKLYHEAAIWQSLKHPNILPLLGIHQMDEDPCPFVFVSPWMSNGNITEYVQRNCLSTIQTCILLDQVARGLEYLHNEALVHGDIKGANILISQKHHVQISDFGLSLTAEMVQCTNAGSLRWMAPELLQPASSSSSSSSSSISTSTPEPAKKPTTATDVYSFGLTCLEVFTSQIPFQDRSELDLLKYPCPPKRPPKDPYSGRYITDMLWAELEKCWVIMPKGRPGMNEVCCLVKDLGPDGPPLFRNHHLTPAGDPYYPPWGSLSTTRLTEGSSFQGHSLTPHMYDYIPYDLPQQPPPTTRSRVDPVTTSANPSSRNDTFESTSGRIHPTTSSRRMYASDRVIISTDLSVENDVFDSMSSWSTTTCVDIPTNPSFQGDSGRRSSTRSQVATSPSPSLQNDSFDPIRVGTSRRVPRTTPPVITSTNSSSRYAPFNLGSTGDPPGPPYYPPLESPPRRVRFGEVSYV</sequence>
<feature type="binding site" evidence="4">
    <location>
        <position position="145"/>
    </location>
    <ligand>
        <name>ATP</name>
        <dbReference type="ChEBI" id="CHEBI:30616"/>
    </ligand>
</feature>
<organism evidence="7 8">
    <name type="scientific">Jaapia argillacea MUCL 33604</name>
    <dbReference type="NCBI Taxonomy" id="933084"/>
    <lineage>
        <taxon>Eukaryota</taxon>
        <taxon>Fungi</taxon>
        <taxon>Dikarya</taxon>
        <taxon>Basidiomycota</taxon>
        <taxon>Agaricomycotina</taxon>
        <taxon>Agaricomycetes</taxon>
        <taxon>Agaricomycetidae</taxon>
        <taxon>Jaapiales</taxon>
        <taxon>Jaapiaceae</taxon>
        <taxon>Jaapia</taxon>
    </lineage>
</organism>
<feature type="region of interest" description="Disordered" evidence="5">
    <location>
        <begin position="526"/>
        <end position="614"/>
    </location>
</feature>
<feature type="region of interest" description="Disordered" evidence="5">
    <location>
        <begin position="453"/>
        <end position="493"/>
    </location>
</feature>
<dbReference type="InParanoid" id="A0A067PNB1"/>
<dbReference type="PANTHER" id="PTHR44329">
    <property type="entry name" value="SERINE/THREONINE-PROTEIN KINASE TNNI3K-RELATED"/>
    <property type="match status" value="1"/>
</dbReference>
<keyword evidence="8" id="KW-1185">Reference proteome</keyword>
<evidence type="ECO:0000256" key="4">
    <source>
        <dbReference type="PROSITE-ProRule" id="PRU10141"/>
    </source>
</evidence>
<dbReference type="AlphaFoldDB" id="A0A067PNB1"/>
<dbReference type="SMART" id="SM00220">
    <property type="entry name" value="S_TKc"/>
    <property type="match status" value="1"/>
</dbReference>
<dbReference type="EMBL" id="KL197722">
    <property type="protein sequence ID" value="KDQ56279.1"/>
    <property type="molecule type" value="Genomic_DNA"/>
</dbReference>
<feature type="compositionally biased region" description="Polar residues" evidence="5">
    <location>
        <begin position="526"/>
        <end position="537"/>
    </location>
</feature>
<evidence type="ECO:0000256" key="5">
    <source>
        <dbReference type="SAM" id="MobiDB-lite"/>
    </source>
</evidence>
<dbReference type="InterPro" id="IPR001245">
    <property type="entry name" value="Ser-Thr/Tyr_kinase_cat_dom"/>
</dbReference>
<dbReference type="GO" id="GO:0005524">
    <property type="term" value="F:ATP binding"/>
    <property type="evidence" value="ECO:0007669"/>
    <property type="project" value="UniProtKB-UniRule"/>
</dbReference>
<feature type="compositionally biased region" description="Polar residues" evidence="5">
    <location>
        <begin position="467"/>
        <end position="493"/>
    </location>
</feature>
<feature type="compositionally biased region" description="Pro residues" evidence="5">
    <location>
        <begin position="601"/>
        <end position="612"/>
    </location>
</feature>
<accession>A0A067PNB1</accession>
<dbReference type="Gene3D" id="1.10.510.10">
    <property type="entry name" value="Transferase(Phosphotransferase) domain 1"/>
    <property type="match status" value="1"/>
</dbReference>
<evidence type="ECO:0000256" key="2">
    <source>
        <dbReference type="ARBA" id="ARBA00022741"/>
    </source>
</evidence>
<reference evidence="8" key="1">
    <citation type="journal article" date="2014" name="Proc. Natl. Acad. Sci. U.S.A.">
        <title>Extensive sampling of basidiomycete genomes demonstrates inadequacy of the white-rot/brown-rot paradigm for wood decay fungi.</title>
        <authorList>
            <person name="Riley R."/>
            <person name="Salamov A.A."/>
            <person name="Brown D.W."/>
            <person name="Nagy L.G."/>
            <person name="Floudas D."/>
            <person name="Held B.W."/>
            <person name="Levasseur A."/>
            <person name="Lombard V."/>
            <person name="Morin E."/>
            <person name="Otillar R."/>
            <person name="Lindquist E.A."/>
            <person name="Sun H."/>
            <person name="LaButti K.M."/>
            <person name="Schmutz J."/>
            <person name="Jabbour D."/>
            <person name="Luo H."/>
            <person name="Baker S.E."/>
            <person name="Pisabarro A.G."/>
            <person name="Walton J.D."/>
            <person name="Blanchette R.A."/>
            <person name="Henrissat B."/>
            <person name="Martin F."/>
            <person name="Cullen D."/>
            <person name="Hibbett D.S."/>
            <person name="Grigoriev I.V."/>
        </authorList>
    </citation>
    <scope>NUCLEOTIDE SEQUENCE [LARGE SCALE GENOMIC DNA]</scope>
    <source>
        <strain evidence="8">MUCL 33604</strain>
    </source>
</reference>
<dbReference type="GO" id="GO:0004674">
    <property type="term" value="F:protein serine/threonine kinase activity"/>
    <property type="evidence" value="ECO:0007669"/>
    <property type="project" value="UniProtKB-KW"/>
</dbReference>
<feature type="compositionally biased region" description="Polar residues" evidence="5">
    <location>
        <begin position="545"/>
        <end position="561"/>
    </location>
</feature>
<feature type="compositionally biased region" description="Polar residues" evidence="5">
    <location>
        <begin position="579"/>
        <end position="589"/>
    </location>
</feature>
<keyword evidence="1" id="KW-0418">Kinase</keyword>
<evidence type="ECO:0000313" key="7">
    <source>
        <dbReference type="EMBL" id="KDQ56279.1"/>
    </source>
</evidence>
<protein>
    <recommendedName>
        <fullName evidence="6">Protein kinase domain-containing protein</fullName>
    </recommendedName>
</protein>
<dbReference type="InterPro" id="IPR011009">
    <property type="entry name" value="Kinase-like_dom_sf"/>
</dbReference>
<dbReference type="Pfam" id="PF07714">
    <property type="entry name" value="PK_Tyr_Ser-Thr"/>
    <property type="match status" value="1"/>
</dbReference>
<dbReference type="PROSITE" id="PS50011">
    <property type="entry name" value="PROTEIN_KINASE_DOM"/>
    <property type="match status" value="1"/>
</dbReference>
<evidence type="ECO:0000256" key="3">
    <source>
        <dbReference type="ARBA" id="ARBA00022840"/>
    </source>
</evidence>
<keyword evidence="1" id="KW-0723">Serine/threonine-protein kinase</keyword>
<keyword evidence="1" id="KW-0808">Transferase</keyword>
<proteinExistence type="predicted"/>
<dbReference type="InterPro" id="IPR051681">
    <property type="entry name" value="Ser/Thr_Kinases-Pseudokinases"/>
</dbReference>
<keyword evidence="3 4" id="KW-0067">ATP-binding</keyword>
<dbReference type="PROSITE" id="PS00108">
    <property type="entry name" value="PROTEIN_KINASE_ST"/>
    <property type="match status" value="1"/>
</dbReference>
<dbReference type="InterPro" id="IPR000719">
    <property type="entry name" value="Prot_kinase_dom"/>
</dbReference>
<dbReference type="Proteomes" id="UP000027265">
    <property type="component" value="Unassembled WGS sequence"/>
</dbReference>
<name>A0A067PNB1_9AGAM</name>
<dbReference type="PROSITE" id="PS00107">
    <property type="entry name" value="PROTEIN_KINASE_ATP"/>
    <property type="match status" value="1"/>
</dbReference>
<evidence type="ECO:0000313" key="8">
    <source>
        <dbReference type="Proteomes" id="UP000027265"/>
    </source>
</evidence>
<feature type="region of interest" description="Disordered" evidence="5">
    <location>
        <begin position="292"/>
        <end position="315"/>
    </location>
</feature>
<dbReference type="STRING" id="933084.A0A067PNB1"/>
<dbReference type="InterPro" id="IPR017441">
    <property type="entry name" value="Protein_kinase_ATP_BS"/>
</dbReference>
<dbReference type="InterPro" id="IPR008271">
    <property type="entry name" value="Ser/Thr_kinase_AS"/>
</dbReference>
<feature type="compositionally biased region" description="Low complexity" evidence="5">
    <location>
        <begin position="293"/>
        <end position="315"/>
    </location>
</feature>
<keyword evidence="2 4" id="KW-0547">Nucleotide-binding</keyword>
<gene>
    <name evidence="7" type="ORF">JAAARDRAFT_207998</name>
</gene>
<dbReference type="SUPFAM" id="SSF56112">
    <property type="entry name" value="Protein kinase-like (PK-like)"/>
    <property type="match status" value="1"/>
</dbReference>
<evidence type="ECO:0000256" key="1">
    <source>
        <dbReference type="ARBA" id="ARBA00022527"/>
    </source>
</evidence>
<dbReference type="HOGENOM" id="CLU_437452_0_0_1"/>
<feature type="domain" description="Protein kinase" evidence="6">
    <location>
        <begin position="118"/>
        <end position="405"/>
    </location>
</feature>
<evidence type="ECO:0000259" key="6">
    <source>
        <dbReference type="PROSITE" id="PS50011"/>
    </source>
</evidence>
<dbReference type="OrthoDB" id="4062651at2759"/>